<sequence length="102" mass="11372">MLFLKKDEFFIDSSFFDGFWRCICHRAASSCENRGEMMANPAFFCDKPAEMVMNPAVFSHNPAGFANHPADSEKNPAVLLLSPNATNFTTAYCRSSVGYDLC</sequence>
<comment type="caution">
    <text evidence="1">The sequence shown here is derived from an EMBL/GenBank/DDBJ whole genome shotgun (WGS) entry which is preliminary data.</text>
</comment>
<evidence type="ECO:0000313" key="2">
    <source>
        <dbReference type="Proteomes" id="UP000252118"/>
    </source>
</evidence>
<evidence type="ECO:0000313" key="1">
    <source>
        <dbReference type="EMBL" id="RBP05497.1"/>
    </source>
</evidence>
<dbReference type="EMBL" id="QNRJ01000004">
    <property type="protein sequence ID" value="RBP05497.1"/>
    <property type="molecule type" value="Genomic_DNA"/>
</dbReference>
<protein>
    <submittedName>
        <fullName evidence="1">Uncharacterized protein</fullName>
    </submittedName>
</protein>
<accession>A0A366ESY2</accession>
<gene>
    <name evidence="1" type="ORF">DET59_104216</name>
</gene>
<organism evidence="1 2">
    <name type="scientific">Rossellomorea aquimaris</name>
    <dbReference type="NCBI Taxonomy" id="189382"/>
    <lineage>
        <taxon>Bacteria</taxon>
        <taxon>Bacillati</taxon>
        <taxon>Bacillota</taxon>
        <taxon>Bacilli</taxon>
        <taxon>Bacillales</taxon>
        <taxon>Bacillaceae</taxon>
        <taxon>Rossellomorea</taxon>
    </lineage>
</organism>
<proteinExistence type="predicted"/>
<reference evidence="1 2" key="1">
    <citation type="submission" date="2018-06" db="EMBL/GenBank/DDBJ databases">
        <title>Freshwater and sediment microbial communities from various areas in North America, analyzing microbe dynamics in response to fracking.</title>
        <authorList>
            <person name="Lamendella R."/>
        </authorList>
    </citation>
    <scope>NUCLEOTIDE SEQUENCE [LARGE SCALE GENOMIC DNA]</scope>
    <source>
        <strain evidence="1 2">97B</strain>
    </source>
</reference>
<dbReference type="AlphaFoldDB" id="A0A366ESY2"/>
<dbReference type="Proteomes" id="UP000252118">
    <property type="component" value="Unassembled WGS sequence"/>
</dbReference>
<name>A0A366ESY2_9BACI</name>